<reference evidence="1" key="1">
    <citation type="submission" date="2021-04" db="EMBL/GenBank/DDBJ databases">
        <authorList>
            <person name="Vanwijnsberghe S."/>
        </authorList>
    </citation>
    <scope>NUCLEOTIDE SEQUENCE</scope>
    <source>
        <strain evidence="1">LMG 31841</strain>
    </source>
</reference>
<dbReference type="AlphaFoldDB" id="A0A9N8X3W3"/>
<proteinExistence type="predicted"/>
<organism evidence="1 2">
    <name type="scientific">Paraburkholderia saeva</name>
    <dbReference type="NCBI Taxonomy" id="2777537"/>
    <lineage>
        <taxon>Bacteria</taxon>
        <taxon>Pseudomonadati</taxon>
        <taxon>Pseudomonadota</taxon>
        <taxon>Betaproteobacteria</taxon>
        <taxon>Burkholderiales</taxon>
        <taxon>Burkholderiaceae</taxon>
        <taxon>Paraburkholderia</taxon>
    </lineage>
</organism>
<dbReference type="RefSeq" id="WP_228879190.1">
    <property type="nucleotide sequence ID" value="NZ_CAJQZC010000006.1"/>
</dbReference>
<accession>A0A9N8X3W3</accession>
<dbReference type="EMBL" id="CAJQZC010000006">
    <property type="protein sequence ID" value="CAG4905743.1"/>
    <property type="molecule type" value="Genomic_DNA"/>
</dbReference>
<name>A0A9N8X3W3_9BURK</name>
<dbReference type="Proteomes" id="UP000789704">
    <property type="component" value="Unassembled WGS sequence"/>
</dbReference>
<evidence type="ECO:0000313" key="2">
    <source>
        <dbReference type="Proteomes" id="UP000789704"/>
    </source>
</evidence>
<protein>
    <submittedName>
        <fullName evidence="1">Uncharacterized protein</fullName>
    </submittedName>
</protein>
<comment type="caution">
    <text evidence="1">The sequence shown here is derived from an EMBL/GenBank/DDBJ whole genome shotgun (WGS) entry which is preliminary data.</text>
</comment>
<sequence>MPGIRLIDASAIADIASADDARSLVGDRLAMPLWRVVREARKRGDIRELHVARLLTDPEVLVASAQGGEWIILQ</sequence>
<gene>
    <name evidence="1" type="ORF">LMG31841_03482</name>
</gene>
<keyword evidence="2" id="KW-1185">Reference proteome</keyword>
<evidence type="ECO:0000313" key="1">
    <source>
        <dbReference type="EMBL" id="CAG4905743.1"/>
    </source>
</evidence>